<feature type="transmembrane region" description="Helical" evidence="1">
    <location>
        <begin position="30"/>
        <end position="50"/>
    </location>
</feature>
<reference evidence="2 3" key="1">
    <citation type="submission" date="2020-09" db="EMBL/GenBank/DDBJ databases">
        <title>Biosynthesis of the nuclear factor of activated T cells inhibitor NFAT-133 and its congeners in Streptomyces pactum.</title>
        <authorList>
            <person name="Zhou W."/>
            <person name="Posri P."/>
            <person name="Abugrain M.E."/>
            <person name="Weisberg A.J."/>
            <person name="Chang J.H."/>
            <person name="Mahmud T."/>
        </authorList>
    </citation>
    <scope>NUCLEOTIDE SEQUENCE [LARGE SCALE GENOMIC DNA]</scope>
    <source>
        <strain evidence="2 3">ATCC 27456</strain>
    </source>
</reference>
<feature type="transmembrane region" description="Helical" evidence="1">
    <location>
        <begin position="195"/>
        <end position="215"/>
    </location>
</feature>
<organism evidence="2 3">
    <name type="scientific">Streptomyces pactum</name>
    <dbReference type="NCBI Taxonomy" id="68249"/>
    <lineage>
        <taxon>Bacteria</taxon>
        <taxon>Bacillati</taxon>
        <taxon>Actinomycetota</taxon>
        <taxon>Actinomycetes</taxon>
        <taxon>Kitasatosporales</taxon>
        <taxon>Streptomycetaceae</taxon>
        <taxon>Streptomyces</taxon>
    </lineage>
</organism>
<evidence type="ECO:0008006" key="4">
    <source>
        <dbReference type="Google" id="ProtNLM"/>
    </source>
</evidence>
<keyword evidence="1" id="KW-0472">Membrane</keyword>
<evidence type="ECO:0000313" key="2">
    <source>
        <dbReference type="EMBL" id="MBH5335861.1"/>
    </source>
</evidence>
<dbReference type="EMBL" id="JACYXC010000001">
    <property type="protein sequence ID" value="MBH5335861.1"/>
    <property type="molecule type" value="Genomic_DNA"/>
</dbReference>
<proteinExistence type="predicted"/>
<comment type="caution">
    <text evidence="2">The sequence shown here is derived from an EMBL/GenBank/DDBJ whole genome shotgun (WGS) entry which is preliminary data.</text>
</comment>
<feature type="transmembrane region" description="Helical" evidence="1">
    <location>
        <begin position="56"/>
        <end position="75"/>
    </location>
</feature>
<gene>
    <name evidence="2" type="ORF">IHE55_14120</name>
</gene>
<sequence length="295" mass="29920">MSVLPPPGRRTAGSTVPPGPVLRAGTDLRLLRAALFTTVCVLLSAAGHGLASCAPVPLWTLGAGGVAVFVVVMASAGRERSLPAIAAGLALGQLGLHALFSLGQHGTATTGRIVAGADGRVVALAEKMVCNSGPGGLSYPEALRIVRTAGIDPATNPALVAHGGTGGAAGGAMDGPAWFGRALATPHSSWPGSLLPSPAMLLAHLFAALVAGWLLRRGEAALWRLVRLSLEGVCVRPLRAALRLVRLLYAGLTTRTATAPGPVRRRDAPDGPAPGALVLQHSVIRRGPPRYALAA</sequence>
<dbReference type="Proteomes" id="UP000807371">
    <property type="component" value="Unassembled WGS sequence"/>
</dbReference>
<evidence type="ECO:0000313" key="3">
    <source>
        <dbReference type="Proteomes" id="UP000807371"/>
    </source>
</evidence>
<protein>
    <recommendedName>
        <fullName evidence="4">Integral membrane protein</fullName>
    </recommendedName>
</protein>
<feature type="transmembrane region" description="Helical" evidence="1">
    <location>
        <begin position="82"/>
        <end position="100"/>
    </location>
</feature>
<accession>A0ABS0NKY5</accession>
<name>A0ABS0NKY5_9ACTN</name>
<keyword evidence="3" id="KW-1185">Reference proteome</keyword>
<evidence type="ECO:0000256" key="1">
    <source>
        <dbReference type="SAM" id="Phobius"/>
    </source>
</evidence>
<keyword evidence="1" id="KW-1133">Transmembrane helix</keyword>
<dbReference type="RefSeq" id="WP_197989351.1">
    <property type="nucleotide sequence ID" value="NZ_JACYXC010000001.1"/>
</dbReference>
<keyword evidence="1" id="KW-0812">Transmembrane</keyword>